<organism evidence="1 2">
    <name type="scientific">Riccia fluitans</name>
    <dbReference type="NCBI Taxonomy" id="41844"/>
    <lineage>
        <taxon>Eukaryota</taxon>
        <taxon>Viridiplantae</taxon>
        <taxon>Streptophyta</taxon>
        <taxon>Embryophyta</taxon>
        <taxon>Marchantiophyta</taxon>
        <taxon>Marchantiopsida</taxon>
        <taxon>Marchantiidae</taxon>
        <taxon>Marchantiales</taxon>
        <taxon>Ricciaceae</taxon>
        <taxon>Riccia</taxon>
    </lineage>
</organism>
<dbReference type="EMBL" id="JBHFFA010000008">
    <property type="protein sequence ID" value="KAL2609733.1"/>
    <property type="molecule type" value="Genomic_DNA"/>
</dbReference>
<gene>
    <name evidence="1" type="ORF">R1flu_028306</name>
</gene>
<protein>
    <submittedName>
        <fullName evidence="1">Uncharacterized protein</fullName>
    </submittedName>
</protein>
<accession>A0ABD1XQB9</accession>
<sequence length="92" mass="10461">MKSRSALHAELWYLEQFITDLRSSVLQRFIPRPELLKVEEGFEVDVSIHVTEVLACSGEIFHSRDAAAEVKLAETTTFKVQAWIVLCKALVD</sequence>
<evidence type="ECO:0000313" key="2">
    <source>
        <dbReference type="Proteomes" id="UP001605036"/>
    </source>
</evidence>
<name>A0ABD1XQB9_9MARC</name>
<comment type="caution">
    <text evidence="1">The sequence shown here is derived from an EMBL/GenBank/DDBJ whole genome shotgun (WGS) entry which is preliminary data.</text>
</comment>
<evidence type="ECO:0000313" key="1">
    <source>
        <dbReference type="EMBL" id="KAL2609733.1"/>
    </source>
</evidence>
<keyword evidence="2" id="KW-1185">Reference proteome</keyword>
<dbReference type="AlphaFoldDB" id="A0ABD1XQB9"/>
<reference evidence="1 2" key="1">
    <citation type="submission" date="2024-09" db="EMBL/GenBank/DDBJ databases">
        <title>Chromosome-scale assembly of Riccia fluitans.</title>
        <authorList>
            <person name="Paukszto L."/>
            <person name="Sawicki J."/>
            <person name="Karawczyk K."/>
            <person name="Piernik-Szablinska J."/>
            <person name="Szczecinska M."/>
            <person name="Mazdziarz M."/>
        </authorList>
    </citation>
    <scope>NUCLEOTIDE SEQUENCE [LARGE SCALE GENOMIC DNA]</scope>
    <source>
        <strain evidence="1">Rf_01</strain>
        <tissue evidence="1">Aerial parts of the thallus</tissue>
    </source>
</reference>
<proteinExistence type="predicted"/>
<dbReference type="Proteomes" id="UP001605036">
    <property type="component" value="Unassembled WGS sequence"/>
</dbReference>